<comment type="catalytic activity">
    <reaction evidence="14 15">
        <text>pyruvate + ATP + H2O = phosphoenolpyruvate + AMP + phosphate + 2 H(+)</text>
        <dbReference type="Rhea" id="RHEA:11364"/>
        <dbReference type="ChEBI" id="CHEBI:15361"/>
        <dbReference type="ChEBI" id="CHEBI:15377"/>
        <dbReference type="ChEBI" id="CHEBI:15378"/>
        <dbReference type="ChEBI" id="CHEBI:30616"/>
        <dbReference type="ChEBI" id="CHEBI:43474"/>
        <dbReference type="ChEBI" id="CHEBI:58702"/>
        <dbReference type="ChEBI" id="CHEBI:456215"/>
        <dbReference type="EC" id="2.7.9.2"/>
    </reaction>
</comment>
<dbReference type="InterPro" id="IPR006319">
    <property type="entry name" value="PEP_synth"/>
</dbReference>
<gene>
    <name evidence="19" type="ORF">UT92_C0012G0002</name>
</gene>
<dbReference type="Pfam" id="PF00391">
    <property type="entry name" value="PEP-utilizers"/>
    <property type="match status" value="1"/>
</dbReference>
<comment type="cofactor">
    <cofactor evidence="1 15">
        <name>Mg(2+)</name>
        <dbReference type="ChEBI" id="CHEBI:18420"/>
    </cofactor>
</comment>
<keyword evidence="10 15" id="KW-0418">Kinase</keyword>
<keyword evidence="7 15" id="KW-0808">Transferase</keyword>
<feature type="domain" description="PEP-utilising enzyme mobile" evidence="16">
    <location>
        <begin position="369"/>
        <end position="440"/>
    </location>
</feature>
<comment type="similarity">
    <text evidence="4 15">Belongs to the PEP-utilizing enzyme family.</text>
</comment>
<organism evidence="19 20">
    <name type="scientific">Candidatus Curtissbacteria bacterium GW2011_GWA1_40_24</name>
    <dbReference type="NCBI Taxonomy" id="1618406"/>
    <lineage>
        <taxon>Bacteria</taxon>
        <taxon>Candidatus Curtissiibacteriota</taxon>
    </lineage>
</organism>
<evidence type="ECO:0000259" key="17">
    <source>
        <dbReference type="Pfam" id="PF01326"/>
    </source>
</evidence>
<keyword evidence="11 15" id="KW-0067">ATP-binding</keyword>
<dbReference type="Gene3D" id="3.30.470.20">
    <property type="entry name" value="ATP-grasp fold, B domain"/>
    <property type="match status" value="1"/>
</dbReference>
<dbReference type="InterPro" id="IPR002192">
    <property type="entry name" value="PPDK_AMP/ATP-bd"/>
</dbReference>
<dbReference type="Proteomes" id="UP000034489">
    <property type="component" value="Unassembled WGS sequence"/>
</dbReference>
<dbReference type="InterPro" id="IPR018274">
    <property type="entry name" value="PEP_util_AS"/>
</dbReference>
<comment type="caution">
    <text evidence="19">The sequence shown here is derived from an EMBL/GenBank/DDBJ whole genome shotgun (WGS) entry which is preliminary data.</text>
</comment>
<keyword evidence="8 15" id="KW-0479">Metal-binding</keyword>
<dbReference type="InterPro" id="IPR015813">
    <property type="entry name" value="Pyrv/PenolPyrv_kinase-like_dom"/>
</dbReference>
<dbReference type="PROSITE" id="PS00370">
    <property type="entry name" value="PEP_ENZYMES_PHOS_SITE"/>
    <property type="match status" value="1"/>
</dbReference>
<keyword evidence="12 15" id="KW-0460">Magnesium</keyword>
<proteinExistence type="inferred from homology"/>
<dbReference type="SUPFAM" id="SSF52009">
    <property type="entry name" value="Phosphohistidine domain"/>
    <property type="match status" value="1"/>
</dbReference>
<keyword evidence="9 15" id="KW-0547">Nucleotide-binding</keyword>
<dbReference type="UniPathway" id="UPA00138"/>
<dbReference type="GO" id="GO:0008986">
    <property type="term" value="F:pyruvate, water dikinase activity"/>
    <property type="evidence" value="ECO:0007669"/>
    <property type="project" value="UniProtKB-EC"/>
</dbReference>
<dbReference type="Gene3D" id="3.20.20.60">
    <property type="entry name" value="Phosphoenolpyruvate-binding domains"/>
    <property type="match status" value="1"/>
</dbReference>
<evidence type="ECO:0000256" key="2">
    <source>
        <dbReference type="ARBA" id="ARBA00002988"/>
    </source>
</evidence>
<dbReference type="GO" id="GO:0046872">
    <property type="term" value="F:metal ion binding"/>
    <property type="evidence" value="ECO:0007669"/>
    <property type="project" value="UniProtKB-KW"/>
</dbReference>
<dbReference type="Pfam" id="PF01326">
    <property type="entry name" value="PPDK_N"/>
    <property type="match status" value="1"/>
</dbReference>
<evidence type="ECO:0000256" key="13">
    <source>
        <dbReference type="ARBA" id="ARBA00033470"/>
    </source>
</evidence>
<dbReference type="EC" id="2.7.9.2" evidence="5 15"/>
<evidence type="ECO:0000256" key="3">
    <source>
        <dbReference type="ARBA" id="ARBA00004742"/>
    </source>
</evidence>
<name>A0A0G0UWU2_9BACT</name>
<evidence type="ECO:0000256" key="12">
    <source>
        <dbReference type="ARBA" id="ARBA00022842"/>
    </source>
</evidence>
<dbReference type="PANTHER" id="PTHR43030:SF1">
    <property type="entry name" value="PHOSPHOENOLPYRUVATE SYNTHASE"/>
    <property type="match status" value="1"/>
</dbReference>
<keyword evidence="19" id="KW-0670">Pyruvate</keyword>
<dbReference type="PIRSF" id="PIRSF000854">
    <property type="entry name" value="PEP_synthase"/>
    <property type="match status" value="1"/>
</dbReference>
<evidence type="ECO:0000313" key="20">
    <source>
        <dbReference type="Proteomes" id="UP000034489"/>
    </source>
</evidence>
<evidence type="ECO:0000259" key="18">
    <source>
        <dbReference type="Pfam" id="PF02896"/>
    </source>
</evidence>
<evidence type="ECO:0000313" key="19">
    <source>
        <dbReference type="EMBL" id="KKR54837.1"/>
    </source>
</evidence>
<feature type="domain" description="PEP-utilising enzyme C-terminal" evidence="18">
    <location>
        <begin position="454"/>
        <end position="751"/>
    </location>
</feature>
<evidence type="ECO:0000259" key="16">
    <source>
        <dbReference type="Pfam" id="PF00391"/>
    </source>
</evidence>
<dbReference type="Gene3D" id="3.50.30.10">
    <property type="entry name" value="Phosphohistidine domain"/>
    <property type="match status" value="1"/>
</dbReference>
<evidence type="ECO:0000256" key="9">
    <source>
        <dbReference type="ARBA" id="ARBA00022741"/>
    </source>
</evidence>
<dbReference type="SUPFAM" id="SSF51621">
    <property type="entry name" value="Phosphoenolpyruvate/pyruvate domain"/>
    <property type="match status" value="1"/>
</dbReference>
<sequence length="761" mass="84983">MGIKIDMQDLVWFREVDKDDGTQVGGKGANLGELAKIKIPIPDGFIVTSQAYFDNLVQSGALDRIKGILYDLNVDDPMLLDSKAKACQEEIKRIRLEKDFEKRIYKFYDELSKKRNVRVAVRSSATAEDLPEASFAGQQSTFLNVLGHEELKAAILGAWASLFEARAIFYRVQKNFDHFKVGIAVPVQKMIQSEVSGVMFTIDPVTNDKKKVIIEAIFGLGELIVGGQVTPDHYEVEKGTFKILSKNIVSQESFLTLAGRENKIIPVAQAHKKDQKLTDEKIIELAKIGVQIEKHYFFPQDMEWALEDNKLYIVQTRPVTAIKATKQKLEARKSDQITKKPILSGSPASPVIGTGKVVILKSAKELFRIKQGDVLVTEMTNPDFVPAMKRASAIVTDRGGRTSHAAIVSRELGIACVVGTQSATKTLKEGMLVTVDGAKGLIYEGDILGSKKHVKRKEQHTSPKHHKTAIHLYVNLAEPELAAKVAAQNVDGVGLLRAEFMLAQIGTHPKKFIEEKKGEEFVDKLSEGLSYFGKAFGKRPVIYRASDLKSNEYKNLKGGDKYEPLESNPMLGYRGAYRYIKDPDVFKLELEAILKVREKYKNLHLMIPFVRSVKELETVKELVENAGLFEDATFKFWMMVEIPINVIQLEEFIKVGIDGVSIGSNDLTMLILGADRDNEEVAGEFNELDPSVLWALEKTVKTAHKAKISCSICGQAPSIYPELTQKLVEWGITSISVNPDAIDATREIIYESEEKHLTRKN</sequence>
<protein>
    <recommendedName>
        <fullName evidence="6 15">Phosphoenolpyruvate synthase</fullName>
        <shortName evidence="15">PEP synthase</shortName>
        <ecNumber evidence="5 15">2.7.9.2</ecNumber>
    </recommendedName>
    <alternativeName>
        <fullName evidence="13 15">Pyruvate, water dikinase</fullName>
    </alternativeName>
</protein>
<dbReference type="FunFam" id="3.30.1490.20:FF:000010">
    <property type="entry name" value="Phosphoenolpyruvate synthase"/>
    <property type="match status" value="1"/>
</dbReference>
<dbReference type="SUPFAM" id="SSF56059">
    <property type="entry name" value="Glutathione synthetase ATP-binding domain-like"/>
    <property type="match status" value="1"/>
</dbReference>
<evidence type="ECO:0000256" key="10">
    <source>
        <dbReference type="ARBA" id="ARBA00022777"/>
    </source>
</evidence>
<dbReference type="AlphaFoldDB" id="A0A0G0UWU2"/>
<evidence type="ECO:0000256" key="8">
    <source>
        <dbReference type="ARBA" id="ARBA00022723"/>
    </source>
</evidence>
<dbReference type="InterPro" id="IPR040442">
    <property type="entry name" value="Pyrv_kinase-like_dom_sf"/>
</dbReference>
<dbReference type="PANTHER" id="PTHR43030">
    <property type="entry name" value="PHOSPHOENOLPYRUVATE SYNTHASE"/>
    <property type="match status" value="1"/>
</dbReference>
<evidence type="ECO:0000256" key="7">
    <source>
        <dbReference type="ARBA" id="ARBA00022679"/>
    </source>
</evidence>
<feature type="domain" description="Pyruvate phosphate dikinase AMP/ATP-binding" evidence="17">
    <location>
        <begin position="23"/>
        <end position="331"/>
    </location>
</feature>
<evidence type="ECO:0000256" key="4">
    <source>
        <dbReference type="ARBA" id="ARBA00007837"/>
    </source>
</evidence>
<dbReference type="NCBIfam" id="NF005057">
    <property type="entry name" value="PRK06464.1"/>
    <property type="match status" value="1"/>
</dbReference>
<dbReference type="InterPro" id="IPR036637">
    <property type="entry name" value="Phosphohistidine_dom_sf"/>
</dbReference>
<dbReference type="NCBIfam" id="TIGR01418">
    <property type="entry name" value="PEP_synth"/>
    <property type="match status" value="1"/>
</dbReference>
<dbReference type="InterPro" id="IPR000121">
    <property type="entry name" value="PEP_util_C"/>
</dbReference>
<dbReference type="EMBL" id="LBYQ01000012">
    <property type="protein sequence ID" value="KKR54837.1"/>
    <property type="molecule type" value="Genomic_DNA"/>
</dbReference>
<comment type="pathway">
    <text evidence="3 15">Carbohydrate biosynthesis; gluconeogenesis.</text>
</comment>
<evidence type="ECO:0000256" key="11">
    <source>
        <dbReference type="ARBA" id="ARBA00022840"/>
    </source>
</evidence>
<evidence type="ECO:0000256" key="14">
    <source>
        <dbReference type="ARBA" id="ARBA00047700"/>
    </source>
</evidence>
<evidence type="ECO:0000256" key="6">
    <source>
        <dbReference type="ARBA" id="ARBA00021623"/>
    </source>
</evidence>
<evidence type="ECO:0000256" key="1">
    <source>
        <dbReference type="ARBA" id="ARBA00001946"/>
    </source>
</evidence>
<dbReference type="GO" id="GO:0006094">
    <property type="term" value="P:gluconeogenesis"/>
    <property type="evidence" value="ECO:0007669"/>
    <property type="project" value="UniProtKB-UniPathway"/>
</dbReference>
<dbReference type="GO" id="GO:0005524">
    <property type="term" value="F:ATP binding"/>
    <property type="evidence" value="ECO:0007669"/>
    <property type="project" value="UniProtKB-KW"/>
</dbReference>
<accession>A0A0G0UWU2</accession>
<dbReference type="PATRIC" id="fig|1618406.3.peg.197"/>
<dbReference type="Pfam" id="PF02896">
    <property type="entry name" value="PEP-utilizers_C"/>
    <property type="match status" value="1"/>
</dbReference>
<comment type="function">
    <text evidence="2 15">Catalyzes the phosphorylation of pyruvate to phosphoenolpyruvate.</text>
</comment>
<dbReference type="InterPro" id="IPR008279">
    <property type="entry name" value="PEP-util_enz_mobile_dom"/>
</dbReference>
<evidence type="ECO:0000256" key="5">
    <source>
        <dbReference type="ARBA" id="ARBA00011996"/>
    </source>
</evidence>
<reference evidence="19 20" key="1">
    <citation type="journal article" date="2015" name="Nature">
        <title>rRNA introns, odd ribosomes, and small enigmatic genomes across a large radiation of phyla.</title>
        <authorList>
            <person name="Brown C.T."/>
            <person name="Hug L.A."/>
            <person name="Thomas B.C."/>
            <person name="Sharon I."/>
            <person name="Castelle C.J."/>
            <person name="Singh A."/>
            <person name="Wilkins M.J."/>
            <person name="Williams K.H."/>
            <person name="Banfield J.F."/>
        </authorList>
    </citation>
    <scope>NUCLEOTIDE SEQUENCE [LARGE SCALE GENOMIC DNA]</scope>
</reference>
<dbReference type="InterPro" id="IPR013815">
    <property type="entry name" value="ATP_grasp_subdomain_1"/>
</dbReference>
<dbReference type="Gene3D" id="3.30.1490.20">
    <property type="entry name" value="ATP-grasp fold, A domain"/>
    <property type="match status" value="1"/>
</dbReference>
<evidence type="ECO:0000256" key="15">
    <source>
        <dbReference type="PIRNR" id="PIRNR000854"/>
    </source>
</evidence>